<keyword evidence="1" id="KW-0732">Signal</keyword>
<dbReference type="SUPFAM" id="SSF56601">
    <property type="entry name" value="beta-lactamase/transpeptidase-like"/>
    <property type="match status" value="1"/>
</dbReference>
<dbReference type="Gene3D" id="3.40.710.10">
    <property type="entry name" value="DD-peptidase/beta-lactamase superfamily"/>
    <property type="match status" value="1"/>
</dbReference>
<evidence type="ECO:0000259" key="2">
    <source>
        <dbReference type="Pfam" id="PF00144"/>
    </source>
</evidence>
<dbReference type="PANTHER" id="PTHR46825">
    <property type="entry name" value="D-ALANYL-D-ALANINE-CARBOXYPEPTIDASE/ENDOPEPTIDASE AMPH"/>
    <property type="match status" value="1"/>
</dbReference>
<dbReference type="InterPro" id="IPR050491">
    <property type="entry name" value="AmpC-like"/>
</dbReference>
<name>A0A9E4KCS8_9GAMM</name>
<protein>
    <submittedName>
        <fullName evidence="3">Beta-lactamase family protein</fullName>
    </submittedName>
</protein>
<evidence type="ECO:0000256" key="1">
    <source>
        <dbReference type="SAM" id="SignalP"/>
    </source>
</evidence>
<organism evidence="3 4">
    <name type="scientific">Candidatus Thiodiazotropha taylori</name>
    <dbReference type="NCBI Taxonomy" id="2792791"/>
    <lineage>
        <taxon>Bacteria</taxon>
        <taxon>Pseudomonadati</taxon>
        <taxon>Pseudomonadota</taxon>
        <taxon>Gammaproteobacteria</taxon>
        <taxon>Chromatiales</taxon>
        <taxon>Sedimenticolaceae</taxon>
        <taxon>Candidatus Thiodiazotropha</taxon>
    </lineage>
</organism>
<dbReference type="EMBL" id="JAEPCM010000320">
    <property type="protein sequence ID" value="MCG7946556.1"/>
    <property type="molecule type" value="Genomic_DNA"/>
</dbReference>
<feature type="signal peptide" evidence="1">
    <location>
        <begin position="1"/>
        <end position="20"/>
    </location>
</feature>
<dbReference type="PANTHER" id="PTHR46825:SF8">
    <property type="entry name" value="BETA-LACTAMASE-RELATED"/>
    <property type="match status" value="1"/>
</dbReference>
<proteinExistence type="predicted"/>
<dbReference type="Pfam" id="PF00144">
    <property type="entry name" value="Beta-lactamase"/>
    <property type="match status" value="1"/>
</dbReference>
<feature type="domain" description="Beta-lactamase-related" evidence="2">
    <location>
        <begin position="47"/>
        <end position="368"/>
    </location>
</feature>
<dbReference type="InterPro" id="IPR012338">
    <property type="entry name" value="Beta-lactam/transpept-like"/>
</dbReference>
<reference evidence="3" key="1">
    <citation type="journal article" date="2021" name="Proc. Natl. Acad. Sci. U.S.A.">
        <title>Global biogeography of chemosynthetic symbionts reveals both localized and globally distributed symbiont groups. .</title>
        <authorList>
            <person name="Osvatic J.T."/>
            <person name="Wilkins L.G.E."/>
            <person name="Leibrecht L."/>
            <person name="Leray M."/>
            <person name="Zauner S."/>
            <person name="Polzin J."/>
            <person name="Camacho Y."/>
            <person name="Gros O."/>
            <person name="van Gils J.A."/>
            <person name="Eisen J.A."/>
            <person name="Petersen J.M."/>
            <person name="Yuen B."/>
        </authorList>
    </citation>
    <scope>NUCLEOTIDE SEQUENCE</scope>
    <source>
        <strain evidence="3">MAGclacostrist064TRANS</strain>
    </source>
</reference>
<dbReference type="AlphaFoldDB" id="A0A9E4KCS8"/>
<accession>A0A9E4KCS8</accession>
<dbReference type="Proteomes" id="UP000886667">
    <property type="component" value="Unassembled WGS sequence"/>
</dbReference>
<comment type="caution">
    <text evidence="3">The sequence shown here is derived from an EMBL/GenBank/DDBJ whole genome shotgun (WGS) entry which is preliminary data.</text>
</comment>
<gene>
    <name evidence="3" type="ORF">JAZ07_09470</name>
</gene>
<evidence type="ECO:0000313" key="3">
    <source>
        <dbReference type="EMBL" id="MCG7946556.1"/>
    </source>
</evidence>
<sequence>MQPQIPVLLVTLAIMLSSCAAVDNKTTQQNRLIPEAAMAQVRSETMRLIERMLEEEFVPGLSVALVNREGALWLEGFGEADSRSGSLVTADTVFRAGSLSKPVTALGVMQLVAQQRVDLDAPLSEQLTQFSIRRHESSVMPVTPRQLLSHRSGLPSDLRKGMYTDTYFTQVTGLLSNEYAAYHPDKVYSYSNLGYDLLGHLIEIETGKPFAEQIQENLLKPLAINDSGFQLTGNMQQHLSAGHLDGQVRPIPPLRDMPALGLYLSARDAGRLLSALLRREVPGIPADLLEQMWTPQTVDGQISLGVSPGLGWFLQEYPKTGRQVRHGGSTLLFGAEMVILPKHDLGVVVLANGAGSNRMARELAATILGLALTAQGGGGSVEMAQLNEQDASGYETPSGGYATDLGLLMVDPERPRLCACIIERILDLVRFDDGSLGLTQQSIDSLPDGYQVLGDLRFRSRQMNGMDVLVADRQGEEILLGNKIESDPWESVWRQRIGSYRTINPDGDFSIQDLQLSEESGVLCLHYRAPHLSQSLVRLPLQPVSENEAVIQGFGRGRGETVQIVTVNGKQCLKFSGFMGEPVE</sequence>
<evidence type="ECO:0000313" key="4">
    <source>
        <dbReference type="Proteomes" id="UP000886667"/>
    </source>
</evidence>
<dbReference type="InterPro" id="IPR001466">
    <property type="entry name" value="Beta-lactam-related"/>
</dbReference>
<feature type="chain" id="PRO_5039614658" evidence="1">
    <location>
        <begin position="21"/>
        <end position="584"/>
    </location>
</feature>